<name>A0ABM7UXV1_9FLAO</name>
<evidence type="ECO:0008006" key="3">
    <source>
        <dbReference type="Google" id="ProtNLM"/>
    </source>
</evidence>
<dbReference type="EMBL" id="AP025183">
    <property type="protein sequence ID" value="BDB52248.1"/>
    <property type="molecule type" value="Genomic_DNA"/>
</dbReference>
<keyword evidence="2" id="KW-1185">Reference proteome</keyword>
<proteinExistence type="predicted"/>
<reference evidence="1 2" key="1">
    <citation type="journal article" date="2022" name="Int. J. Syst. Evol. Microbiol.">
        <title>Flavobacterium ammonificans sp. nov. and Flavobacterium ammoniigenes sp. nov., ammonifying bacteria isolated from surface river water.</title>
        <authorList>
            <person name="Watanabe K."/>
            <person name="Kitamura T."/>
            <person name="Ogata Y."/>
            <person name="Shindo C."/>
            <person name="Suda W."/>
        </authorList>
    </citation>
    <scope>NUCLEOTIDE SEQUENCE [LARGE SCALE GENOMIC DNA]</scope>
    <source>
        <strain evidence="1 2">GENT11</strain>
    </source>
</reference>
<gene>
    <name evidence="1" type="ORF">GENT11_05600</name>
</gene>
<evidence type="ECO:0000313" key="2">
    <source>
        <dbReference type="Proteomes" id="UP001319865"/>
    </source>
</evidence>
<evidence type="ECO:0000313" key="1">
    <source>
        <dbReference type="EMBL" id="BDB52248.1"/>
    </source>
</evidence>
<accession>A0ABM7UXV1</accession>
<protein>
    <recommendedName>
        <fullName evidence="3">Type II toxin-antitoxin system RelE/ParE family toxin</fullName>
    </recommendedName>
</protein>
<organism evidence="1 2">
    <name type="scientific">Flavobacterium ammonificans</name>
    <dbReference type="NCBI Taxonomy" id="1751056"/>
    <lineage>
        <taxon>Bacteria</taxon>
        <taxon>Pseudomonadati</taxon>
        <taxon>Bacteroidota</taxon>
        <taxon>Flavobacteriia</taxon>
        <taxon>Flavobacteriales</taxon>
        <taxon>Flavobacteriaceae</taxon>
        <taxon>Flavobacterium</taxon>
    </lineage>
</organism>
<dbReference type="RefSeq" id="WP_229330963.1">
    <property type="nucleotide sequence ID" value="NZ_AP025183.1"/>
</dbReference>
<sequence length="107" mass="12983">MEQIRIFFKKEVLESFNDLVFELYSKDYFASLDYAIDYKDKLVSFINNSIASFPHKTTPKKLKHFGEQYIFYNSNHRTTWYVFFKKHEQIYIITAILNNHSHHAKHL</sequence>
<reference evidence="1 2" key="2">
    <citation type="journal article" date="2022" name="Microorganisms">
        <title>Complete Genome Sequences of Two Flavobacterium ammonificans Strains and a Flavobacterium ammoniigenes Strain of Ammonifying Bacterioplankton Isolated from Surface River Water.</title>
        <authorList>
            <person name="Suda W."/>
            <person name="Ogata Y."/>
            <person name="Shindo C."/>
            <person name="Watanabe K."/>
        </authorList>
    </citation>
    <scope>NUCLEOTIDE SEQUENCE [LARGE SCALE GENOMIC DNA]</scope>
    <source>
        <strain evidence="1 2">GENT11</strain>
    </source>
</reference>
<dbReference type="Proteomes" id="UP001319865">
    <property type="component" value="Chromosome"/>
</dbReference>